<dbReference type="InterPro" id="IPR045584">
    <property type="entry name" value="Pilin-like"/>
</dbReference>
<evidence type="ECO:0000256" key="7">
    <source>
        <dbReference type="ARBA" id="ARBA00022989"/>
    </source>
</evidence>
<evidence type="ECO:0000313" key="14">
    <source>
        <dbReference type="Proteomes" id="UP000672027"/>
    </source>
</evidence>
<dbReference type="NCBIfam" id="TIGR02532">
    <property type="entry name" value="IV_pilin_GFxxxE"/>
    <property type="match status" value="1"/>
</dbReference>
<dbReference type="InterPro" id="IPR012902">
    <property type="entry name" value="N_methyl_site"/>
</dbReference>
<dbReference type="Proteomes" id="UP000672027">
    <property type="component" value="Chromosome"/>
</dbReference>
<sequence length="174" mass="19068">MMTSVAGGWNVKPRHTLGFSLIEMLVVLMVVGVLYAMAGSLVNLTMADPLRDEVERLGGRISLLQDEALVRSQPLAIGMDTRGYHFFECDEQANCTPLTEDGLFKAHAFPSGYKQGLVLQGVDVALDKSRPQIFVLPGGEMTSFEWRLRAANGQSRGIRVDTRGQLVALPLEGY</sequence>
<dbReference type="SUPFAM" id="SSF54523">
    <property type="entry name" value="Pili subunits"/>
    <property type="match status" value="1"/>
</dbReference>
<keyword evidence="7 11" id="KW-1133">Transmembrane helix</keyword>
<feature type="transmembrane region" description="Helical" evidence="11">
    <location>
        <begin position="20"/>
        <end position="42"/>
    </location>
</feature>
<keyword evidence="4" id="KW-0488">Methylation</keyword>
<keyword evidence="3" id="KW-1003">Cell membrane</keyword>
<dbReference type="InterPro" id="IPR022346">
    <property type="entry name" value="T2SS_GspH"/>
</dbReference>
<organism evidence="13 14">
    <name type="scientific">Candidatus Thiothrix anitrata</name>
    <dbReference type="NCBI Taxonomy" id="2823902"/>
    <lineage>
        <taxon>Bacteria</taxon>
        <taxon>Pseudomonadati</taxon>
        <taxon>Pseudomonadota</taxon>
        <taxon>Gammaproteobacteria</taxon>
        <taxon>Thiotrichales</taxon>
        <taxon>Thiotrichaceae</taxon>
        <taxon>Thiothrix</taxon>
    </lineage>
</organism>
<proteinExistence type="inferred from homology"/>
<comment type="subcellular location">
    <subcellularLocation>
        <location evidence="1">Cell inner membrane</location>
        <topology evidence="1">Single-pass membrane protein</topology>
    </subcellularLocation>
</comment>
<evidence type="ECO:0000256" key="9">
    <source>
        <dbReference type="ARBA" id="ARBA00025772"/>
    </source>
</evidence>
<evidence type="ECO:0000256" key="5">
    <source>
        <dbReference type="ARBA" id="ARBA00022519"/>
    </source>
</evidence>
<dbReference type="InterPro" id="IPR002416">
    <property type="entry name" value="T2SS_protein-GspH"/>
</dbReference>
<dbReference type="EMBL" id="CP072800">
    <property type="protein sequence ID" value="QTR51734.1"/>
    <property type="molecule type" value="Genomic_DNA"/>
</dbReference>
<gene>
    <name evidence="13" type="ORF">J8380_03035</name>
</gene>
<keyword evidence="8 11" id="KW-0472">Membrane</keyword>
<keyword evidence="14" id="KW-1185">Reference proteome</keyword>
<evidence type="ECO:0000256" key="6">
    <source>
        <dbReference type="ARBA" id="ARBA00022692"/>
    </source>
</evidence>
<dbReference type="Gene3D" id="3.55.40.10">
    <property type="entry name" value="minor pseudopilin epsh domain"/>
    <property type="match status" value="1"/>
</dbReference>
<keyword evidence="5" id="KW-0997">Cell inner membrane</keyword>
<dbReference type="Pfam" id="PF07963">
    <property type="entry name" value="N_methyl"/>
    <property type="match status" value="1"/>
</dbReference>
<evidence type="ECO:0000256" key="10">
    <source>
        <dbReference type="ARBA" id="ARBA00030775"/>
    </source>
</evidence>
<evidence type="ECO:0000256" key="8">
    <source>
        <dbReference type="ARBA" id="ARBA00023136"/>
    </source>
</evidence>
<dbReference type="Pfam" id="PF12019">
    <property type="entry name" value="GspH"/>
    <property type="match status" value="1"/>
</dbReference>
<name>A0ABX7X937_9GAMM</name>
<protein>
    <recommendedName>
        <fullName evidence="2">Type II secretion system protein H</fullName>
    </recommendedName>
    <alternativeName>
        <fullName evidence="10">General secretion pathway protein H</fullName>
    </alternativeName>
</protein>
<feature type="domain" description="General secretion pathway GspH" evidence="12">
    <location>
        <begin position="54"/>
        <end position="162"/>
    </location>
</feature>
<evidence type="ECO:0000259" key="12">
    <source>
        <dbReference type="Pfam" id="PF12019"/>
    </source>
</evidence>
<dbReference type="PRINTS" id="PR00885">
    <property type="entry name" value="BCTERIALGSPH"/>
</dbReference>
<comment type="similarity">
    <text evidence="9">Belongs to the GSP H family.</text>
</comment>
<reference evidence="13 14" key="1">
    <citation type="submission" date="2021-04" db="EMBL/GenBank/DDBJ databases">
        <title>Genomics, taxonomy and metabolism of representatives of sulfur bacteria of the genus Thiothrix: Thiothrix fructosivorans QT, Thiothrix unzii A1T and three new species, Thiothrix subterranea sp. nov., Thiothrix litoralis sp. nov. and 'Candidatus Thiothrix anitrata' sp. nov.</title>
        <authorList>
            <person name="Ravin N.V."/>
            <person name="Smolyakov D."/>
            <person name="Rudenko T.S."/>
            <person name="Mardanov A.V."/>
            <person name="Beletsky A.V."/>
            <person name="Markov N.D."/>
            <person name="Fomenkov A.I."/>
            <person name="Roberts R.J."/>
            <person name="Karnachuk O.V."/>
            <person name="Novikov A."/>
            <person name="Grabovich M.Y."/>
        </authorList>
    </citation>
    <scope>NUCLEOTIDE SEQUENCE [LARGE SCALE GENOMIC DNA]</scope>
    <source>
        <strain evidence="13 14">A52</strain>
    </source>
</reference>
<keyword evidence="6 11" id="KW-0812">Transmembrane</keyword>
<evidence type="ECO:0000256" key="3">
    <source>
        <dbReference type="ARBA" id="ARBA00022475"/>
    </source>
</evidence>
<accession>A0ABX7X937</accession>
<evidence type="ECO:0000256" key="2">
    <source>
        <dbReference type="ARBA" id="ARBA00021549"/>
    </source>
</evidence>
<evidence type="ECO:0000256" key="11">
    <source>
        <dbReference type="SAM" id="Phobius"/>
    </source>
</evidence>
<evidence type="ECO:0000313" key="13">
    <source>
        <dbReference type="EMBL" id="QTR51734.1"/>
    </source>
</evidence>
<evidence type="ECO:0000256" key="1">
    <source>
        <dbReference type="ARBA" id="ARBA00004377"/>
    </source>
</evidence>
<dbReference type="RefSeq" id="WP_210230490.1">
    <property type="nucleotide sequence ID" value="NZ_CP072800.1"/>
</dbReference>
<evidence type="ECO:0000256" key="4">
    <source>
        <dbReference type="ARBA" id="ARBA00022481"/>
    </source>
</evidence>